<evidence type="ECO:0000256" key="6">
    <source>
        <dbReference type="RuleBase" id="RU368091"/>
    </source>
</evidence>
<dbReference type="Proteomes" id="UP000001412">
    <property type="component" value="Chromosome"/>
</dbReference>
<dbReference type="Gene3D" id="1.20.140.70">
    <property type="entry name" value="Oligopeptidase f, N-terminal domain"/>
    <property type="match status" value="1"/>
</dbReference>
<evidence type="ECO:0000256" key="2">
    <source>
        <dbReference type="ARBA" id="ARBA00022723"/>
    </source>
</evidence>
<comment type="cofactor">
    <cofactor evidence="6">
        <name>Zn(2+)</name>
        <dbReference type="ChEBI" id="CHEBI:29105"/>
    </cofactor>
    <text evidence="6">Binds 1 zinc ion.</text>
</comment>
<keyword evidence="5 6" id="KW-0482">Metalloprotease</keyword>
<comment type="similarity">
    <text evidence="6">Belongs to the peptidase M3B family.</text>
</comment>
<dbReference type="PANTHER" id="PTHR11804:SF84">
    <property type="entry name" value="SACCHAROLYSIN"/>
    <property type="match status" value="1"/>
</dbReference>
<dbReference type="NCBIfam" id="TIGR00181">
    <property type="entry name" value="pepF"/>
    <property type="match status" value="1"/>
</dbReference>
<keyword evidence="1 6" id="KW-0645">Protease</keyword>
<evidence type="ECO:0000256" key="3">
    <source>
        <dbReference type="ARBA" id="ARBA00022801"/>
    </source>
</evidence>
<dbReference type="HOGENOM" id="CLU_021290_2_0_9"/>
<keyword evidence="4 6" id="KW-0862">Zinc</keyword>
<keyword evidence="2 6" id="KW-0479">Metal-binding</keyword>
<dbReference type="InterPro" id="IPR045090">
    <property type="entry name" value="Pept_M3A_M3B"/>
</dbReference>
<dbReference type="Pfam" id="PF01432">
    <property type="entry name" value="Peptidase_M3"/>
    <property type="match status" value="1"/>
</dbReference>
<accession>Q892X8</accession>
<evidence type="ECO:0000259" key="7">
    <source>
        <dbReference type="Pfam" id="PF01432"/>
    </source>
</evidence>
<name>Q892X8_CLOTE</name>
<dbReference type="EC" id="3.4.24.-" evidence="6"/>
<dbReference type="InterPro" id="IPR001567">
    <property type="entry name" value="Pept_M3A_M3B_dom"/>
</dbReference>
<comment type="function">
    <text evidence="6">Has oligopeptidase activity and degrades a variety of small bioactive peptides.</text>
</comment>
<organism evidence="9 10">
    <name type="scientific">Clostridium tetani (strain Massachusetts / E88)</name>
    <dbReference type="NCBI Taxonomy" id="212717"/>
    <lineage>
        <taxon>Bacteria</taxon>
        <taxon>Bacillati</taxon>
        <taxon>Bacillota</taxon>
        <taxon>Clostridia</taxon>
        <taxon>Eubacteriales</taxon>
        <taxon>Clostridiaceae</taxon>
        <taxon>Clostridium</taxon>
    </lineage>
</organism>
<dbReference type="GO" id="GO:0006508">
    <property type="term" value="P:proteolysis"/>
    <property type="evidence" value="ECO:0007669"/>
    <property type="project" value="UniProtKB-KW"/>
</dbReference>
<dbReference type="InterPro" id="IPR004438">
    <property type="entry name" value="Peptidase_M3B"/>
</dbReference>
<keyword evidence="3 6" id="KW-0378">Hydrolase</keyword>
<feature type="domain" description="Oligopeptidase F N-terminal" evidence="8">
    <location>
        <begin position="142"/>
        <end position="211"/>
    </location>
</feature>
<dbReference type="Gene3D" id="1.10.1370.20">
    <property type="entry name" value="Oligoendopeptidase f, C-terminal domain"/>
    <property type="match status" value="1"/>
</dbReference>
<evidence type="ECO:0000256" key="4">
    <source>
        <dbReference type="ARBA" id="ARBA00022833"/>
    </source>
</evidence>
<evidence type="ECO:0000313" key="10">
    <source>
        <dbReference type="Proteomes" id="UP000001412"/>
    </source>
</evidence>
<feature type="domain" description="Peptidase M3A/M3B catalytic" evidence="7">
    <location>
        <begin position="232"/>
        <end position="609"/>
    </location>
</feature>
<keyword evidence="10" id="KW-1185">Reference proteome</keyword>
<dbReference type="Gene3D" id="1.10.287.830">
    <property type="entry name" value="putative peptidase helix hairpin domain like"/>
    <property type="match status" value="1"/>
</dbReference>
<evidence type="ECO:0000256" key="1">
    <source>
        <dbReference type="ARBA" id="ARBA00022670"/>
    </source>
</evidence>
<protein>
    <recommendedName>
        <fullName evidence="6">Oligopeptidase F</fullName>
        <ecNumber evidence="6">3.4.24.-</ecNumber>
    </recommendedName>
</protein>
<evidence type="ECO:0000256" key="5">
    <source>
        <dbReference type="ARBA" id="ARBA00023049"/>
    </source>
</evidence>
<sequence>MSTFFVIIYRKYTNNLNAHYFYGGFYMENTKTLKSRDEIDEKSKWNINKLYEDIDAWESDFQHLKEITPKLSNFQGKLKDPKLLLEYFKTEESILRLAEKLSVYAHCRSDEDTTNTTFQGLKSKIDSFFPEILGLSSFFIPEILSINKKDLLNGLNEIPELKTYKFLLENILNLKPHILSKEEEMILASVSDCLNAPSDIYNMLSNADISFPKIKNEQGEEVELTDKNYSVFISSKDRRVRKDAFEALFDTYEKYKNTFSTALTSSIKNFIFNSKMRKFNSSLESSLKPNNIPLEVYDTTIKTINDNLSSLHRYVKIKKKLLGLEEMHMYDLYVPLIKTPDIHIPFEEGINMVEKGLKPLGEEYLNVFKKGINDGWIDIYENKGKRGGAYSSGSYDTMPYVLLNYNYKLNDVSTLAHEMGHSIHSYYSKENQPYIYSNYTIFCAEVASTTNECLLSNYMIENESDKNMKLYFINQQLEQIRTTVFRQVMFAEFERITHKKLEEGIPLTSYDLCSIWHDLNLKYFGEDIIIDTQIDIEWSRIPHFYSPFYVYQYATGYAAANSFATKILKGEEGALDKYIGFLKSGDNDYPINILKKACIDMTTSKPMEDIVKRFNDLLDMLENNYY</sequence>
<dbReference type="InterPro" id="IPR042088">
    <property type="entry name" value="OligoPept_F_C"/>
</dbReference>
<dbReference type="STRING" id="212717.CTC_01957"/>
<dbReference type="PANTHER" id="PTHR11804">
    <property type="entry name" value="PROTEASE M3 THIMET OLIGOPEPTIDASE-RELATED"/>
    <property type="match status" value="1"/>
</dbReference>
<reference evidence="9 10" key="1">
    <citation type="journal article" date="2003" name="Proc. Natl. Acad. Sci. U.S.A.">
        <title>The genome sequence of Clostridium tetani, the causative agent of tetanus disease.</title>
        <authorList>
            <person name="Brueggemann H."/>
            <person name="Baumer S."/>
            <person name="Fricke W.F."/>
            <person name="Wiezer A."/>
            <person name="Liesegang H."/>
            <person name="Decker I."/>
            <person name="Herzberg C."/>
            <person name="Martinez-Arias R."/>
            <person name="Merkl R."/>
            <person name="Henne A."/>
            <person name="Gottschalk G."/>
        </authorList>
    </citation>
    <scope>NUCLEOTIDE SEQUENCE [LARGE SCALE GENOMIC DNA]</scope>
    <source>
        <strain evidence="10">Massachusetts / E88</strain>
    </source>
</reference>
<dbReference type="KEGG" id="ctc:CTC_01957"/>
<dbReference type="EMBL" id="AE015927">
    <property type="protein sequence ID" value="AAO36464.1"/>
    <property type="molecule type" value="Genomic_DNA"/>
</dbReference>
<dbReference type="GO" id="GO:0004222">
    <property type="term" value="F:metalloendopeptidase activity"/>
    <property type="evidence" value="ECO:0007669"/>
    <property type="project" value="UniProtKB-UniRule"/>
</dbReference>
<dbReference type="AlphaFoldDB" id="Q892X8"/>
<dbReference type="Pfam" id="PF08439">
    <property type="entry name" value="Peptidase_M3_N"/>
    <property type="match status" value="1"/>
</dbReference>
<dbReference type="GO" id="GO:0046872">
    <property type="term" value="F:metal ion binding"/>
    <property type="evidence" value="ECO:0007669"/>
    <property type="project" value="UniProtKB-UniRule"/>
</dbReference>
<dbReference type="InterPro" id="IPR013647">
    <property type="entry name" value="OligopepF_N_dom"/>
</dbReference>
<dbReference type="CDD" id="cd09608">
    <property type="entry name" value="M3B_PepF"/>
    <property type="match status" value="1"/>
</dbReference>
<dbReference type="SUPFAM" id="SSF55486">
    <property type="entry name" value="Metalloproteases ('zincins'), catalytic domain"/>
    <property type="match status" value="1"/>
</dbReference>
<dbReference type="GO" id="GO:0006518">
    <property type="term" value="P:peptide metabolic process"/>
    <property type="evidence" value="ECO:0007669"/>
    <property type="project" value="TreeGrafter"/>
</dbReference>
<proteinExistence type="inferred from homology"/>
<evidence type="ECO:0000259" key="8">
    <source>
        <dbReference type="Pfam" id="PF08439"/>
    </source>
</evidence>
<evidence type="ECO:0000313" key="9">
    <source>
        <dbReference type="EMBL" id="AAO36464.1"/>
    </source>
</evidence>
<gene>
    <name evidence="9" type="ordered locus">CTC_01957</name>
</gene>